<comment type="subunit">
    <text evidence="1">Forms a heterodimer with UbiU.</text>
</comment>
<keyword evidence="1" id="KW-0004">4Fe-4S</keyword>
<keyword evidence="1" id="KW-0831">Ubiquinone biosynthesis</keyword>
<accession>A0A258DC16</accession>
<keyword evidence="1" id="KW-0479">Metal-binding</keyword>
<dbReference type="Pfam" id="PF01136">
    <property type="entry name" value="Peptidase_U32"/>
    <property type="match status" value="1"/>
</dbReference>
<dbReference type="AlphaFoldDB" id="A0A258DC16"/>
<reference evidence="2 3" key="1">
    <citation type="submission" date="2017-03" db="EMBL/GenBank/DDBJ databases">
        <title>Lifting the veil on microbial sulfur biogeochemistry in mining wastewaters.</title>
        <authorList>
            <person name="Kantor R.S."/>
            <person name="Colenbrander Nelson T."/>
            <person name="Marshall S."/>
            <person name="Bennett D."/>
            <person name="Apte S."/>
            <person name="Camacho D."/>
            <person name="Thomas B.C."/>
            <person name="Warren L.A."/>
            <person name="Banfield J.F."/>
        </authorList>
    </citation>
    <scope>NUCLEOTIDE SEQUENCE [LARGE SCALE GENOMIC DNA]</scope>
    <source>
        <strain evidence="2">32-67-7</strain>
    </source>
</reference>
<feature type="binding site" evidence="1">
    <location>
        <position position="193"/>
    </location>
    <ligand>
        <name>[4Fe-4S] cluster</name>
        <dbReference type="ChEBI" id="CHEBI:49883"/>
    </ligand>
</feature>
<comment type="function">
    <text evidence="1">Required for O(2)-independent ubiquinone (coenzyme Q) biosynthesis. Together with UbiU, is essential for the C6-hydroxylation reaction in the oxygen-independent ubiquinone biosynthesis pathway.</text>
</comment>
<feature type="binding site" evidence="1">
    <location>
        <position position="43"/>
    </location>
    <ligand>
        <name>[4Fe-4S] cluster</name>
        <dbReference type="ChEBI" id="CHEBI:49883"/>
    </ligand>
</feature>
<dbReference type="GO" id="GO:0006744">
    <property type="term" value="P:ubiquinone biosynthetic process"/>
    <property type="evidence" value="ECO:0007669"/>
    <property type="project" value="UniProtKB-UniRule"/>
</dbReference>
<comment type="similarity">
    <text evidence="1">Belongs to the peptidase U32 family. UbiV subfamily.</text>
</comment>
<dbReference type="InterPro" id="IPR051454">
    <property type="entry name" value="RNA/ubiquinone_mod_enzymes"/>
</dbReference>
<comment type="pathway">
    <text evidence="1">Cofactor biosynthesis; ubiquinone biosynthesis.</text>
</comment>
<feature type="binding site" evidence="1">
    <location>
        <position position="176"/>
    </location>
    <ligand>
        <name>[4Fe-4S] cluster</name>
        <dbReference type="ChEBI" id="CHEBI:49883"/>
    </ligand>
</feature>
<evidence type="ECO:0000313" key="3">
    <source>
        <dbReference type="Proteomes" id="UP000215616"/>
    </source>
</evidence>
<evidence type="ECO:0000256" key="1">
    <source>
        <dbReference type="HAMAP-Rule" id="MF_02233"/>
    </source>
</evidence>
<dbReference type="GO" id="GO:0051539">
    <property type="term" value="F:4 iron, 4 sulfur cluster binding"/>
    <property type="evidence" value="ECO:0007669"/>
    <property type="project" value="UniProtKB-UniRule"/>
</dbReference>
<sequence>MSALELTVGPLMFLWSAQRIGDYYAQIAAAPEVTRVYLGEVVCGKRSPLTVEALLGAEETLTKAGKAVVWASQALPATPREARSMRELAEASALLEVNDVAALASLPKGAAFVAGPLLNLYNESAVAALAARGCQRICANVELSLDAVAAIAKACPQVEIELFAYGRLPLALSGRCYHARAHKAHKDGCLFVCETDPDGMVVRTVEGEPFLAVNGVQTLSHGVHLADAEVDRLLAAGVTALRISPHTGDVQAVLTAFGAFVRGELDGVALRAAVAATSPPGPLINGYLHGRAGMLALAGR</sequence>
<dbReference type="PANTHER" id="PTHR30217:SF11">
    <property type="entry name" value="UBIQUINONE BIOSYNTHESIS PROTEIN UBIV"/>
    <property type="match status" value="1"/>
</dbReference>
<dbReference type="NCBIfam" id="NF011991">
    <property type="entry name" value="PRK15447.1"/>
    <property type="match status" value="1"/>
</dbReference>
<dbReference type="InterPro" id="IPR043693">
    <property type="entry name" value="UbiV"/>
</dbReference>
<keyword evidence="1" id="KW-0411">Iron-sulfur</keyword>
<gene>
    <name evidence="1" type="primary">ubiV</name>
    <name evidence="2" type="ORF">B7Z12_05085</name>
</gene>
<dbReference type="HAMAP" id="MF_02233">
    <property type="entry name" value="UbiV"/>
    <property type="match status" value="1"/>
</dbReference>
<feature type="binding site" evidence="1">
    <location>
        <position position="189"/>
    </location>
    <ligand>
        <name>[4Fe-4S] cluster</name>
        <dbReference type="ChEBI" id="CHEBI:49883"/>
    </ligand>
</feature>
<name>A0A258DC16_CAUVI</name>
<dbReference type="PANTHER" id="PTHR30217">
    <property type="entry name" value="PEPTIDASE U32 FAMILY"/>
    <property type="match status" value="1"/>
</dbReference>
<dbReference type="InterPro" id="IPR001539">
    <property type="entry name" value="Peptidase_U32"/>
</dbReference>
<keyword evidence="1" id="KW-0408">Iron</keyword>
<dbReference type="Proteomes" id="UP000215616">
    <property type="component" value="Unassembled WGS sequence"/>
</dbReference>
<proteinExistence type="inferred from homology"/>
<comment type="cofactor">
    <cofactor evidence="1">
        <name>[4Fe-4S] cluster</name>
        <dbReference type="ChEBI" id="CHEBI:49883"/>
    </cofactor>
</comment>
<dbReference type="UniPathway" id="UPA00232"/>
<dbReference type="EMBL" id="NCDQ01000054">
    <property type="protein sequence ID" value="OYX04922.1"/>
    <property type="molecule type" value="Genomic_DNA"/>
</dbReference>
<evidence type="ECO:0000313" key="2">
    <source>
        <dbReference type="EMBL" id="OYX04922.1"/>
    </source>
</evidence>
<dbReference type="GO" id="GO:0046872">
    <property type="term" value="F:metal ion binding"/>
    <property type="evidence" value="ECO:0007669"/>
    <property type="project" value="UniProtKB-KW"/>
</dbReference>
<protein>
    <recommendedName>
        <fullName evidence="1">Ubiquinone biosynthesis protein UbiV</fullName>
    </recommendedName>
</protein>
<comment type="caution">
    <text evidence="2">The sequence shown here is derived from an EMBL/GenBank/DDBJ whole genome shotgun (WGS) entry which is preliminary data.</text>
</comment>
<organism evidence="2 3">
    <name type="scientific">Caulobacter vibrioides</name>
    <name type="common">Caulobacter crescentus</name>
    <dbReference type="NCBI Taxonomy" id="155892"/>
    <lineage>
        <taxon>Bacteria</taxon>
        <taxon>Pseudomonadati</taxon>
        <taxon>Pseudomonadota</taxon>
        <taxon>Alphaproteobacteria</taxon>
        <taxon>Caulobacterales</taxon>
        <taxon>Caulobacteraceae</taxon>
        <taxon>Caulobacter</taxon>
    </lineage>
</organism>